<feature type="chain" id="PRO_5035764949" description="TNFR-Cys domain-containing protein" evidence="3">
    <location>
        <begin position="19"/>
        <end position="193"/>
    </location>
</feature>
<keyword evidence="2" id="KW-0472">Membrane</keyword>
<evidence type="ECO:0008006" key="6">
    <source>
        <dbReference type="Google" id="ProtNLM"/>
    </source>
</evidence>
<evidence type="ECO:0000256" key="2">
    <source>
        <dbReference type="SAM" id="Phobius"/>
    </source>
</evidence>
<gene>
    <name evidence="4" type="ORF">MEDL_11059</name>
</gene>
<feature type="signal peptide" evidence="3">
    <location>
        <begin position="1"/>
        <end position="18"/>
    </location>
</feature>
<proteinExistence type="predicted"/>
<name>A0A8S3QNZ5_MYTED</name>
<keyword evidence="5" id="KW-1185">Reference proteome</keyword>
<feature type="compositionally biased region" description="Polar residues" evidence="1">
    <location>
        <begin position="184"/>
        <end position="193"/>
    </location>
</feature>
<feature type="transmembrane region" description="Helical" evidence="2">
    <location>
        <begin position="144"/>
        <end position="164"/>
    </location>
</feature>
<evidence type="ECO:0000256" key="1">
    <source>
        <dbReference type="SAM" id="MobiDB-lite"/>
    </source>
</evidence>
<dbReference type="OrthoDB" id="6060805at2759"/>
<comment type="caution">
    <text evidence="4">The sequence shown here is derived from an EMBL/GenBank/DDBJ whole genome shotgun (WGS) entry which is preliminary data.</text>
</comment>
<keyword evidence="3" id="KW-0732">Signal</keyword>
<dbReference type="Proteomes" id="UP000683360">
    <property type="component" value="Unassembled WGS sequence"/>
</dbReference>
<sequence>MLLLIDIFCYILCKIGECHHYDSNDWFCCDNFEMRENICVECRLGYTSFSRKSCVPCPNNTYGERCAGICSCIATQRCDHVKGCIFNTATPVKNTTDIFVEDTSIQSSIKTTNFRKRNVSTIKPSLKTTENGELNDPSLKPISIYSISVASLTFMLVIGILLIVNCRRYTGTRSQKSETKENNIKQTSQTVER</sequence>
<evidence type="ECO:0000313" key="4">
    <source>
        <dbReference type="EMBL" id="CAG2196195.1"/>
    </source>
</evidence>
<keyword evidence="2" id="KW-0812">Transmembrane</keyword>
<evidence type="ECO:0000256" key="3">
    <source>
        <dbReference type="SAM" id="SignalP"/>
    </source>
</evidence>
<keyword evidence="2" id="KW-1133">Transmembrane helix</keyword>
<reference evidence="4" key="1">
    <citation type="submission" date="2021-03" db="EMBL/GenBank/DDBJ databases">
        <authorList>
            <person name="Bekaert M."/>
        </authorList>
    </citation>
    <scope>NUCLEOTIDE SEQUENCE</scope>
</reference>
<feature type="region of interest" description="Disordered" evidence="1">
    <location>
        <begin position="174"/>
        <end position="193"/>
    </location>
</feature>
<organism evidence="4 5">
    <name type="scientific">Mytilus edulis</name>
    <name type="common">Blue mussel</name>
    <dbReference type="NCBI Taxonomy" id="6550"/>
    <lineage>
        <taxon>Eukaryota</taxon>
        <taxon>Metazoa</taxon>
        <taxon>Spiralia</taxon>
        <taxon>Lophotrochozoa</taxon>
        <taxon>Mollusca</taxon>
        <taxon>Bivalvia</taxon>
        <taxon>Autobranchia</taxon>
        <taxon>Pteriomorphia</taxon>
        <taxon>Mytilida</taxon>
        <taxon>Mytiloidea</taxon>
        <taxon>Mytilidae</taxon>
        <taxon>Mytilinae</taxon>
        <taxon>Mytilus</taxon>
    </lineage>
</organism>
<evidence type="ECO:0000313" key="5">
    <source>
        <dbReference type="Proteomes" id="UP000683360"/>
    </source>
</evidence>
<dbReference type="EMBL" id="CAJPWZ010000548">
    <property type="protein sequence ID" value="CAG2196195.1"/>
    <property type="molecule type" value="Genomic_DNA"/>
</dbReference>
<accession>A0A8S3QNZ5</accession>
<protein>
    <recommendedName>
        <fullName evidence="6">TNFR-Cys domain-containing protein</fullName>
    </recommendedName>
</protein>
<dbReference type="AlphaFoldDB" id="A0A8S3QNZ5"/>